<protein>
    <recommendedName>
        <fullName evidence="4">FGFR1 oncogene partner (FOP) N-terminal dimerisation domain-containing protein</fullName>
    </recommendedName>
</protein>
<evidence type="ECO:0000256" key="2">
    <source>
        <dbReference type="ARBA" id="ARBA00023212"/>
    </source>
</evidence>
<keyword evidence="2" id="KW-0206">Cytoskeleton</keyword>
<dbReference type="PANTHER" id="PTHR15431">
    <property type="entry name" value="FGFR1 ONCOGENE PARTNER/LISH DOMAIN-CONTAINING PROTEIN"/>
    <property type="match status" value="1"/>
</dbReference>
<dbReference type="AlphaFoldDB" id="A0A813PQV7"/>
<accession>A0A813PQV7</accession>
<reference evidence="5" key="1">
    <citation type="submission" date="2021-02" db="EMBL/GenBank/DDBJ databases">
        <authorList>
            <person name="Nowell W R."/>
        </authorList>
    </citation>
    <scope>NUCLEOTIDE SEQUENCE</scope>
    <source>
        <strain evidence="5">Ploen Becks lab</strain>
    </source>
</reference>
<gene>
    <name evidence="5" type="ORF">OXX778_LOCUS4225</name>
</gene>
<feature type="compositionally biased region" description="Low complexity" evidence="3">
    <location>
        <begin position="266"/>
        <end position="290"/>
    </location>
</feature>
<dbReference type="Proteomes" id="UP000663879">
    <property type="component" value="Unassembled WGS sequence"/>
</dbReference>
<name>A0A813PQV7_9BILA</name>
<dbReference type="GO" id="GO:0034453">
    <property type="term" value="P:microtubule anchoring"/>
    <property type="evidence" value="ECO:0007669"/>
    <property type="project" value="InterPro"/>
</dbReference>
<evidence type="ECO:0000259" key="4">
    <source>
        <dbReference type="Pfam" id="PF09398"/>
    </source>
</evidence>
<keyword evidence="1" id="KW-0963">Cytoplasm</keyword>
<organism evidence="5 6">
    <name type="scientific">Brachionus calyciflorus</name>
    <dbReference type="NCBI Taxonomy" id="104777"/>
    <lineage>
        <taxon>Eukaryota</taxon>
        <taxon>Metazoa</taxon>
        <taxon>Spiralia</taxon>
        <taxon>Gnathifera</taxon>
        <taxon>Rotifera</taxon>
        <taxon>Eurotatoria</taxon>
        <taxon>Monogononta</taxon>
        <taxon>Pseudotrocha</taxon>
        <taxon>Ploima</taxon>
        <taxon>Brachionidae</taxon>
        <taxon>Brachionus</taxon>
    </lineage>
</organism>
<evidence type="ECO:0000256" key="3">
    <source>
        <dbReference type="SAM" id="MobiDB-lite"/>
    </source>
</evidence>
<feature type="domain" description="FGFR1 oncogene partner (FOP) N-terminal dimerisation" evidence="4">
    <location>
        <begin position="58"/>
        <end position="130"/>
    </location>
</feature>
<comment type="caution">
    <text evidence="5">The sequence shown here is derived from an EMBL/GenBank/DDBJ whole genome shotgun (WGS) entry which is preliminary data.</text>
</comment>
<evidence type="ECO:0000256" key="1">
    <source>
        <dbReference type="ARBA" id="ARBA00022490"/>
    </source>
</evidence>
<dbReference type="OrthoDB" id="2160638at2759"/>
<dbReference type="InterPro" id="IPR018993">
    <property type="entry name" value="FOP_dimerisation-dom_N"/>
</dbReference>
<proteinExistence type="predicted"/>
<evidence type="ECO:0000313" key="6">
    <source>
        <dbReference type="Proteomes" id="UP000663879"/>
    </source>
</evidence>
<dbReference type="Pfam" id="PF09398">
    <property type="entry name" value="FOP_dimer"/>
    <property type="match status" value="1"/>
</dbReference>
<feature type="region of interest" description="Disordered" evidence="3">
    <location>
        <begin position="266"/>
        <end position="345"/>
    </location>
</feature>
<dbReference type="GO" id="GO:0005813">
    <property type="term" value="C:centrosome"/>
    <property type="evidence" value="ECO:0007669"/>
    <property type="project" value="TreeGrafter"/>
</dbReference>
<dbReference type="EMBL" id="CAJNOC010000406">
    <property type="protein sequence ID" value="CAF0757003.1"/>
    <property type="molecule type" value="Genomic_DNA"/>
</dbReference>
<dbReference type="Gene3D" id="1.20.960.40">
    <property type="match status" value="1"/>
</dbReference>
<keyword evidence="6" id="KW-1185">Reference proteome</keyword>
<dbReference type="PANTHER" id="PTHR15431:SF9">
    <property type="entry name" value="CENTROSOMAL PROTEIN 43"/>
    <property type="match status" value="1"/>
</dbReference>
<sequence>MSVEEDDKEYELKDLIVQTLETSGLLSKIKAQIRSNVFKAIDEADKNDAKNDALHNVAAKRALNAPEGRTAAALVREFLESANLDYTISVFDPELNSAVGLEKRDKLLSNFKLKETDSTRDLPLLVELLKNYSTGAKENRKEIFTQNIIDLIKAKFDSLDNPKRGILPLTKASKLFVDLFPNFSSMVFEAYLDDEMEKEDSRNGIDFKLCINLIKQWYKQCQSTSSDLENHILTSLKGENKTKNSIFDDEDGDDLMQLGSNFLKENSNKSNIENNKKASGLSSLGELPPLNANQNKRTFTIKDLGKSKDDDDYEDDFTNGTTPRTPSMDRKGMKNRGGLISDEEMDENLSYIEESSKLDEVTNDRSISTIHGNNDADYIEDHTDTEPLIAFTCIIPKCLKIINFASCKKKEKNEILFEKRKL</sequence>
<evidence type="ECO:0000313" key="5">
    <source>
        <dbReference type="EMBL" id="CAF0757003.1"/>
    </source>
</evidence>